<dbReference type="AlphaFoldDB" id="A0A161WXG9"/>
<keyword evidence="3" id="KW-1185">Reference proteome</keyword>
<sequence length="102" mass="11624">MEHLDKGEFSWLRNASTQSPQSNKSSIDSSGNSDVNVDVNIQVDTIPIAFAVLYYLLATKQLSHEEFEFALRKLLETTNKYKKLNRDGSSRVNLLHPNVWGR</sequence>
<proteinExistence type="predicted"/>
<evidence type="ECO:0000313" key="2">
    <source>
        <dbReference type="EMBL" id="KZN97907.1"/>
    </source>
</evidence>
<evidence type="ECO:0000256" key="1">
    <source>
        <dbReference type="SAM" id="MobiDB-lite"/>
    </source>
</evidence>
<accession>A0A161WXG9</accession>
<dbReference type="RefSeq" id="WP_063386406.1">
    <property type="nucleotide sequence ID" value="NZ_LVHY01000106.1"/>
</dbReference>
<evidence type="ECO:0000313" key="3">
    <source>
        <dbReference type="Proteomes" id="UP000076476"/>
    </source>
</evidence>
<feature type="compositionally biased region" description="Low complexity" evidence="1">
    <location>
        <begin position="22"/>
        <end position="33"/>
    </location>
</feature>
<protein>
    <submittedName>
        <fullName evidence="2">Uncharacterized protein</fullName>
    </submittedName>
</protein>
<feature type="region of interest" description="Disordered" evidence="1">
    <location>
        <begin position="1"/>
        <end position="33"/>
    </location>
</feature>
<name>A0A161WXG9_9BACI</name>
<comment type="caution">
    <text evidence="2">The sequence shown here is derived from an EMBL/GenBank/DDBJ whole genome shotgun (WGS) entry which is preliminary data.</text>
</comment>
<dbReference type="EMBL" id="LWBR01000003">
    <property type="protein sequence ID" value="KZN97907.1"/>
    <property type="molecule type" value="Genomic_DNA"/>
</dbReference>
<organism evidence="2 3">
    <name type="scientific">Aeribacillus pallidus</name>
    <dbReference type="NCBI Taxonomy" id="33936"/>
    <lineage>
        <taxon>Bacteria</taxon>
        <taxon>Bacillati</taxon>
        <taxon>Bacillota</taxon>
        <taxon>Bacilli</taxon>
        <taxon>Bacillales</taxon>
        <taxon>Bacillaceae</taxon>
        <taxon>Aeribacillus</taxon>
    </lineage>
</organism>
<gene>
    <name evidence="2" type="ORF">AZI98_00865</name>
</gene>
<reference evidence="2 3" key="1">
    <citation type="submission" date="2016-04" db="EMBL/GenBank/DDBJ databases">
        <title>Draft genome sequence of Aeribacillus pallidus 8m3 from petroleum reservoir.</title>
        <authorList>
            <person name="Poltaraus A.B."/>
            <person name="Nazina T.N."/>
            <person name="Tourova T.P."/>
            <person name="Malakho S.M."/>
            <person name="Korshunova A.V."/>
            <person name="Sokolova D.S."/>
        </authorList>
    </citation>
    <scope>NUCLEOTIDE SEQUENCE [LARGE SCALE GENOMIC DNA]</scope>
    <source>
        <strain evidence="2 3">8m3</strain>
    </source>
</reference>
<accession>A0A161ZWN3</accession>
<dbReference type="GeneID" id="301125523"/>
<dbReference type="OrthoDB" id="2881225at2"/>
<dbReference type="Proteomes" id="UP000076476">
    <property type="component" value="Unassembled WGS sequence"/>
</dbReference>